<comment type="caution">
    <text evidence="1">The sequence shown here is derived from an EMBL/GenBank/DDBJ whole genome shotgun (WGS) entry which is preliminary data.</text>
</comment>
<evidence type="ECO:0000313" key="2">
    <source>
        <dbReference type="Proteomes" id="UP000297649"/>
    </source>
</evidence>
<keyword evidence="2" id="KW-1185">Reference proteome</keyword>
<dbReference type="Proteomes" id="UP000297649">
    <property type="component" value="Unassembled WGS sequence"/>
</dbReference>
<gene>
    <name evidence="1" type="ORF">EHR08_11790</name>
</gene>
<reference evidence="1" key="1">
    <citation type="journal article" date="2019" name="PLoS Negl. Trop. Dis.">
        <title>Revisiting the worldwide diversity of Leptospira species in the environment.</title>
        <authorList>
            <person name="Vincent A.T."/>
            <person name="Schiettekatte O."/>
            <person name="Bourhy P."/>
            <person name="Veyrier F.J."/>
            <person name="Picardeau M."/>
        </authorList>
    </citation>
    <scope>NUCLEOTIDE SEQUENCE [LARGE SCALE GENOMIC DNA]</scope>
    <source>
        <strain evidence="1">201601109</strain>
    </source>
</reference>
<protein>
    <submittedName>
        <fullName evidence="1">Uncharacterized protein</fullName>
    </submittedName>
</protein>
<dbReference type="EMBL" id="RQHU01000018">
    <property type="protein sequence ID" value="TGN13227.1"/>
    <property type="molecule type" value="Genomic_DNA"/>
</dbReference>
<dbReference type="OrthoDB" id="336806at2"/>
<dbReference type="GO" id="GO:0005576">
    <property type="term" value="C:extracellular region"/>
    <property type="evidence" value="ECO:0007669"/>
    <property type="project" value="InterPro"/>
</dbReference>
<dbReference type="Pfam" id="PF08131">
    <property type="entry name" value="Defensin_3"/>
    <property type="match status" value="1"/>
</dbReference>
<organism evidence="1 2">
    <name type="scientific">Leptospira bandrabouensis</name>
    <dbReference type="NCBI Taxonomy" id="2484903"/>
    <lineage>
        <taxon>Bacteria</taxon>
        <taxon>Pseudomonadati</taxon>
        <taxon>Spirochaetota</taxon>
        <taxon>Spirochaetia</taxon>
        <taxon>Leptospirales</taxon>
        <taxon>Leptospiraceae</taxon>
        <taxon>Leptospira</taxon>
    </lineage>
</organism>
<evidence type="ECO:0000313" key="1">
    <source>
        <dbReference type="EMBL" id="TGN13227.1"/>
    </source>
</evidence>
<dbReference type="AlphaFoldDB" id="A0A6H3NNY1"/>
<proteinExistence type="predicted"/>
<accession>A0A6H3NNY1</accession>
<name>A0A6H3NNY1_9LEPT</name>
<sequence>MARSLRLQASDRKGICRRPSEASCRSVAVSRCYATCV</sequence>
<dbReference type="InterPro" id="IPR012553">
    <property type="entry name" value="Defensin_3"/>
</dbReference>